<dbReference type="EMBL" id="JACJQY010000034">
    <property type="protein sequence ID" value="MBD2318762.1"/>
    <property type="molecule type" value="Genomic_DNA"/>
</dbReference>
<keyword evidence="2" id="KW-0472">Membrane</keyword>
<reference evidence="3 4" key="1">
    <citation type="journal article" date="2020" name="ISME J.">
        <title>Comparative genomics reveals insights into cyanobacterial evolution and habitat adaptation.</title>
        <authorList>
            <person name="Chen M.Y."/>
            <person name="Teng W.K."/>
            <person name="Zhao L."/>
            <person name="Hu C.X."/>
            <person name="Zhou Y.K."/>
            <person name="Han B.P."/>
            <person name="Song L.R."/>
            <person name="Shu W.S."/>
        </authorList>
    </citation>
    <scope>NUCLEOTIDE SEQUENCE [LARGE SCALE GENOMIC DNA]</scope>
    <source>
        <strain evidence="3 4">FACHB-1050</strain>
    </source>
</reference>
<keyword evidence="4" id="KW-1185">Reference proteome</keyword>
<sequence length="104" mass="11585">MYTIDRNEMKVADSRSDSNELPSVEVPEAVQETTFETSSVSGMPLSRGYTVDDQGLLNNYAILTPMYMEEPTLLTDKDRLHSKYKILLAILVTAMAILIALIVS</sequence>
<gene>
    <name evidence="3" type="ORF">H6G05_18145</name>
</gene>
<feature type="region of interest" description="Disordered" evidence="1">
    <location>
        <begin position="1"/>
        <end position="25"/>
    </location>
</feature>
<dbReference type="InterPro" id="IPR048028">
    <property type="entry name" value="Psb34-like"/>
</dbReference>
<feature type="transmembrane region" description="Helical" evidence="2">
    <location>
        <begin position="86"/>
        <end position="103"/>
    </location>
</feature>
<protein>
    <submittedName>
        <fullName evidence="3">Uncharacterized protein</fullName>
    </submittedName>
</protein>
<evidence type="ECO:0000256" key="1">
    <source>
        <dbReference type="SAM" id="MobiDB-lite"/>
    </source>
</evidence>
<proteinExistence type="predicted"/>
<keyword evidence="2" id="KW-1133">Transmembrane helix</keyword>
<name>A0ABR8CD94_9CYAN</name>
<organism evidence="3 4">
    <name type="scientific">Phormidium tenue FACHB-1050</name>
    <dbReference type="NCBI Taxonomy" id="2692857"/>
    <lineage>
        <taxon>Bacteria</taxon>
        <taxon>Bacillati</taxon>
        <taxon>Cyanobacteriota</taxon>
        <taxon>Cyanophyceae</taxon>
        <taxon>Oscillatoriophycideae</taxon>
        <taxon>Oscillatoriales</taxon>
        <taxon>Oscillatoriaceae</taxon>
        <taxon>Phormidium</taxon>
    </lineage>
</organism>
<evidence type="ECO:0000313" key="3">
    <source>
        <dbReference type="EMBL" id="MBD2318762.1"/>
    </source>
</evidence>
<keyword evidence="2" id="KW-0812">Transmembrane</keyword>
<feature type="compositionally biased region" description="Basic and acidic residues" evidence="1">
    <location>
        <begin position="1"/>
        <end position="18"/>
    </location>
</feature>
<dbReference type="RefSeq" id="WP_190580048.1">
    <property type="nucleotide sequence ID" value="NZ_CAWPQU010000028.1"/>
</dbReference>
<comment type="caution">
    <text evidence="3">The sequence shown here is derived from an EMBL/GenBank/DDBJ whole genome shotgun (WGS) entry which is preliminary data.</text>
</comment>
<evidence type="ECO:0000313" key="4">
    <source>
        <dbReference type="Proteomes" id="UP000618445"/>
    </source>
</evidence>
<evidence type="ECO:0000256" key="2">
    <source>
        <dbReference type="SAM" id="Phobius"/>
    </source>
</evidence>
<dbReference type="Proteomes" id="UP000618445">
    <property type="component" value="Unassembled WGS sequence"/>
</dbReference>
<dbReference type="Pfam" id="PF26394">
    <property type="entry name" value="Psb34"/>
    <property type="match status" value="1"/>
</dbReference>
<accession>A0ABR8CD94</accession>